<accession>A0A132U8E1</accession>
<comment type="caution">
    <text evidence="1">The sequence shown here is derived from an EMBL/GenBank/DDBJ whole genome shotgun (WGS) entry which is preliminary data.</text>
</comment>
<sequence length="100" mass="10667">MDEFVTNSGRNAVVEEPKAGLAINNGRNTVVRVAKVGLAINSGRYTVVEAAGSVWPYPENYKAEESAALDFLIPTSACSPASSQALVGKRELIFPKIKKS</sequence>
<proteinExistence type="predicted"/>
<keyword evidence="2" id="KW-1185">Reference proteome</keyword>
<evidence type="ECO:0000313" key="2">
    <source>
        <dbReference type="Proteomes" id="UP000070475"/>
    </source>
</evidence>
<dbReference type="PATRIC" id="fig|483937.3.peg.4747"/>
<dbReference type="Proteomes" id="UP000070475">
    <property type="component" value="Unassembled WGS sequence"/>
</dbReference>
<gene>
    <name evidence="1" type="ORF">AMQ84_05660</name>
</gene>
<dbReference type="AlphaFoldDB" id="A0A132U8E1"/>
<evidence type="ECO:0000313" key="1">
    <source>
        <dbReference type="EMBL" id="KWX79897.1"/>
    </source>
</evidence>
<name>A0A132U8E1_9BACL</name>
<organism evidence="1 2">
    <name type="scientific">Paenibacillus riograndensis</name>
    <dbReference type="NCBI Taxonomy" id="483937"/>
    <lineage>
        <taxon>Bacteria</taxon>
        <taxon>Bacillati</taxon>
        <taxon>Bacillota</taxon>
        <taxon>Bacilli</taxon>
        <taxon>Bacillales</taxon>
        <taxon>Paenibacillaceae</taxon>
        <taxon>Paenibacillus</taxon>
        <taxon>Paenibacillus sonchi group</taxon>
    </lineage>
</organism>
<protein>
    <submittedName>
        <fullName evidence="1">Uncharacterized protein</fullName>
    </submittedName>
</protein>
<dbReference type="EMBL" id="LIRB01000107">
    <property type="protein sequence ID" value="KWX79897.1"/>
    <property type="molecule type" value="Genomic_DNA"/>
</dbReference>
<dbReference type="RefSeq" id="WP_060859636.1">
    <property type="nucleotide sequence ID" value="NZ_LIRB01000107.1"/>
</dbReference>
<reference evidence="1 2" key="1">
    <citation type="submission" date="2015-08" db="EMBL/GenBank/DDBJ databases">
        <title>Genomes of Paenibacillus riograndensis.</title>
        <authorList>
            <person name="Sant'Anna F.H."/>
            <person name="Souza R."/>
            <person name="Ambrosini A."/>
            <person name="Bach E."/>
            <person name="Fernandes G."/>
            <person name="Balsanelli E."/>
            <person name="Baura V.A."/>
            <person name="Pedrosa F.O."/>
            <person name="Souza E.M."/>
            <person name="Passaglia L."/>
        </authorList>
    </citation>
    <scope>NUCLEOTIDE SEQUENCE [LARGE SCALE GENOMIC DNA]</scope>
    <source>
        <strain evidence="1 2">CAS34</strain>
    </source>
</reference>